<dbReference type="Proteomes" id="UP000223527">
    <property type="component" value="Unassembled WGS sequence"/>
</dbReference>
<organism evidence="1 2">
    <name type="scientific">Teichococcus rhizosphaerae</name>
    <dbReference type="NCBI Taxonomy" id="1335062"/>
    <lineage>
        <taxon>Bacteria</taxon>
        <taxon>Pseudomonadati</taxon>
        <taxon>Pseudomonadota</taxon>
        <taxon>Alphaproteobacteria</taxon>
        <taxon>Acetobacterales</taxon>
        <taxon>Roseomonadaceae</taxon>
        <taxon>Roseomonas</taxon>
    </lineage>
</organism>
<keyword evidence="2" id="KW-1185">Reference proteome</keyword>
<gene>
    <name evidence="1" type="ORF">CR162_14440</name>
</gene>
<comment type="caution">
    <text evidence="1">The sequence shown here is derived from an EMBL/GenBank/DDBJ whole genome shotgun (WGS) entry which is preliminary data.</text>
</comment>
<dbReference type="EMBL" id="PDNU01000029">
    <property type="protein sequence ID" value="PHK94236.1"/>
    <property type="molecule type" value="Genomic_DNA"/>
</dbReference>
<protein>
    <submittedName>
        <fullName evidence="1">Uncharacterized protein</fullName>
    </submittedName>
</protein>
<evidence type="ECO:0000313" key="2">
    <source>
        <dbReference type="Proteomes" id="UP000223527"/>
    </source>
</evidence>
<accession>A0A2C7AAX5</accession>
<sequence>MVVLNIETLKLAVPRLAVLGGLALALAGCASWEKPGATEAEKRAALGQCEAIGRQLPPEWQTYVERPGYWEPSITRCSADGRRCWTLPGGFRPPQYRTRDAAAPLRDSVVGACMRDQGWTRTGGL</sequence>
<name>A0A2C7AAX5_9PROT</name>
<reference evidence="1 2" key="1">
    <citation type="submission" date="2017-10" db="EMBL/GenBank/DDBJ databases">
        <authorList>
            <person name="Banno H."/>
            <person name="Chua N.-H."/>
        </authorList>
    </citation>
    <scope>NUCLEOTIDE SEQUENCE [LARGE SCALE GENOMIC DNA]</scope>
    <source>
        <strain evidence="1 2">YW11</strain>
    </source>
</reference>
<proteinExistence type="predicted"/>
<dbReference type="AlphaFoldDB" id="A0A2C7AAX5"/>
<evidence type="ECO:0000313" key="1">
    <source>
        <dbReference type="EMBL" id="PHK94236.1"/>
    </source>
</evidence>